<organism evidence="1 2">
    <name type="scientific">Coemansia biformis</name>
    <dbReference type="NCBI Taxonomy" id="1286918"/>
    <lineage>
        <taxon>Eukaryota</taxon>
        <taxon>Fungi</taxon>
        <taxon>Fungi incertae sedis</taxon>
        <taxon>Zoopagomycota</taxon>
        <taxon>Kickxellomycotina</taxon>
        <taxon>Kickxellomycetes</taxon>
        <taxon>Kickxellales</taxon>
        <taxon>Kickxellaceae</taxon>
        <taxon>Coemansia</taxon>
    </lineage>
</organism>
<sequence>MSAYPEVGVLIERLVPIGDSEISSVPVCLSDTRTELRQRIDAKLRLENRQIGPYQIHIRQSDGSLQWLYGAKTVRQCLGGRASEDEPTYVIILREVDISTMGTSTCCTVL</sequence>
<accession>A0A9W7Y0V6</accession>
<comment type="caution">
    <text evidence="1">The sequence shown here is derived from an EMBL/GenBank/DDBJ whole genome shotgun (WGS) entry which is preliminary data.</text>
</comment>
<reference evidence="1" key="1">
    <citation type="submission" date="2022-07" db="EMBL/GenBank/DDBJ databases">
        <title>Phylogenomic reconstructions and comparative analyses of Kickxellomycotina fungi.</title>
        <authorList>
            <person name="Reynolds N.K."/>
            <person name="Stajich J.E."/>
            <person name="Barry K."/>
            <person name="Grigoriev I.V."/>
            <person name="Crous P."/>
            <person name="Smith M.E."/>
        </authorList>
    </citation>
    <scope>NUCLEOTIDE SEQUENCE</scope>
    <source>
        <strain evidence="1">BCRC 34381</strain>
    </source>
</reference>
<proteinExistence type="predicted"/>
<dbReference type="EMBL" id="JANBOI010002292">
    <property type="protein sequence ID" value="KAJ1722931.1"/>
    <property type="molecule type" value="Genomic_DNA"/>
</dbReference>
<name>A0A9W7Y0V6_9FUNG</name>
<gene>
    <name evidence="1" type="ORF">LPJ61_005876</name>
</gene>
<evidence type="ECO:0000313" key="1">
    <source>
        <dbReference type="EMBL" id="KAJ1722931.1"/>
    </source>
</evidence>
<dbReference type="Proteomes" id="UP001143981">
    <property type="component" value="Unassembled WGS sequence"/>
</dbReference>
<evidence type="ECO:0000313" key="2">
    <source>
        <dbReference type="Proteomes" id="UP001143981"/>
    </source>
</evidence>
<dbReference type="OrthoDB" id="6092325at2759"/>
<keyword evidence="2" id="KW-1185">Reference proteome</keyword>
<dbReference type="AlphaFoldDB" id="A0A9W7Y0V6"/>
<protein>
    <submittedName>
        <fullName evidence="1">Uncharacterized protein</fullName>
    </submittedName>
</protein>